<organism evidence="1 2">
    <name type="scientific">Actinacidiphila guanduensis</name>
    <dbReference type="NCBI Taxonomy" id="310781"/>
    <lineage>
        <taxon>Bacteria</taxon>
        <taxon>Bacillati</taxon>
        <taxon>Actinomycetota</taxon>
        <taxon>Actinomycetes</taxon>
        <taxon>Kitasatosporales</taxon>
        <taxon>Streptomycetaceae</taxon>
        <taxon>Actinacidiphila</taxon>
    </lineage>
</organism>
<dbReference type="SUPFAM" id="SSF57938">
    <property type="entry name" value="DnaJ/Hsp40 cysteine-rich domain"/>
    <property type="match status" value="1"/>
</dbReference>
<protein>
    <submittedName>
        <fullName evidence="1">Uncharacterized protein</fullName>
    </submittedName>
</protein>
<evidence type="ECO:0000313" key="1">
    <source>
        <dbReference type="EMBL" id="SDP33608.1"/>
    </source>
</evidence>
<dbReference type="AlphaFoldDB" id="A0A1H0RXE2"/>
<gene>
    <name evidence="1" type="ORF">SAMN05216259_12430</name>
</gene>
<sequence length="62" mass="6720">MSEWIDPRHAETVAHLRRAQLAARPSPCGPCRGKGLGADGVTRCRACTGTGKQRPVRMFITS</sequence>
<proteinExistence type="predicted"/>
<reference evidence="1 2" key="1">
    <citation type="submission" date="2016-10" db="EMBL/GenBank/DDBJ databases">
        <authorList>
            <person name="de Groot N.N."/>
        </authorList>
    </citation>
    <scope>NUCLEOTIDE SEQUENCE [LARGE SCALE GENOMIC DNA]</scope>
    <source>
        <strain evidence="1 2">CGMCC 4.2022</strain>
    </source>
</reference>
<keyword evidence="2" id="KW-1185">Reference proteome</keyword>
<dbReference type="Proteomes" id="UP000199341">
    <property type="component" value="Unassembled WGS sequence"/>
</dbReference>
<dbReference type="EMBL" id="FNIE01000024">
    <property type="protein sequence ID" value="SDP33608.1"/>
    <property type="molecule type" value="Genomic_DNA"/>
</dbReference>
<accession>A0A1H0RXE2</accession>
<dbReference type="InterPro" id="IPR036410">
    <property type="entry name" value="HSP_DnaJ_Cys-rich_dom_sf"/>
</dbReference>
<dbReference type="STRING" id="310781.SAMN05216259_12430"/>
<name>A0A1H0RXE2_9ACTN</name>
<evidence type="ECO:0000313" key="2">
    <source>
        <dbReference type="Proteomes" id="UP000199341"/>
    </source>
</evidence>